<feature type="region of interest" description="Disordered" evidence="1">
    <location>
        <begin position="1"/>
        <end position="43"/>
    </location>
</feature>
<evidence type="ECO:0000259" key="2">
    <source>
        <dbReference type="Pfam" id="PF14529"/>
    </source>
</evidence>
<reference evidence="3 4" key="1">
    <citation type="submission" date="2019-08" db="EMBL/GenBank/DDBJ databases">
        <title>The genome of the soybean aphid Biotype 1, its phylome, world population structure and adaptation to the North American continent.</title>
        <authorList>
            <person name="Giordano R."/>
            <person name="Donthu R.K."/>
            <person name="Hernandez A.G."/>
            <person name="Wright C.L."/>
            <person name="Zimin A.V."/>
        </authorList>
    </citation>
    <scope>NUCLEOTIDE SEQUENCE [LARGE SCALE GENOMIC DNA]</scope>
    <source>
        <tissue evidence="3">Whole aphids</tissue>
    </source>
</reference>
<protein>
    <recommendedName>
        <fullName evidence="2">Endonuclease/exonuclease/phosphatase domain-containing protein</fullName>
    </recommendedName>
</protein>
<dbReference type="Pfam" id="PF14529">
    <property type="entry name" value="Exo_endo_phos_2"/>
    <property type="match status" value="1"/>
</dbReference>
<gene>
    <name evidence="3" type="ORF">AGLY_018207</name>
</gene>
<feature type="compositionally biased region" description="Polar residues" evidence="1">
    <location>
        <begin position="1"/>
        <end position="13"/>
    </location>
</feature>
<sequence>MTKTGAETTTNSDGFLIHTPAQTSPEFSRETPDREVRADLPAKKRPAPAVAPIKVIQLNAARSKLVAHQLLSLMEREKIDLALIQEPATDGSGIYLLDRNPLRVVAAAGPAKSAIVVANPAICVLALRHLCTPHIAVAKLKMGELQWTVVSSYFQFAEPTILHADALGSVLDATGVPVLICADVNARAAACHDPSPDERGDIVVEMNLKKNLRVLNEPGRAPTFRNSGSANLDVTLASPSMARRVKKWTATHDLTSSDHAVIAFEIEGQPATPGMLNNPKRIRYNWRSTDWTKFGNTLKVLKGTRSTDLGCPNVETCTRALTQVLATACETHMSRVKVARPKPAPWWNSTLEKEVKILGRW</sequence>
<organism evidence="3 4">
    <name type="scientific">Aphis glycines</name>
    <name type="common">Soybean aphid</name>
    <dbReference type="NCBI Taxonomy" id="307491"/>
    <lineage>
        <taxon>Eukaryota</taxon>
        <taxon>Metazoa</taxon>
        <taxon>Ecdysozoa</taxon>
        <taxon>Arthropoda</taxon>
        <taxon>Hexapoda</taxon>
        <taxon>Insecta</taxon>
        <taxon>Pterygota</taxon>
        <taxon>Neoptera</taxon>
        <taxon>Paraneoptera</taxon>
        <taxon>Hemiptera</taxon>
        <taxon>Sternorrhyncha</taxon>
        <taxon>Aphidomorpha</taxon>
        <taxon>Aphidoidea</taxon>
        <taxon>Aphididae</taxon>
        <taxon>Aphidini</taxon>
        <taxon>Aphis</taxon>
        <taxon>Aphis</taxon>
    </lineage>
</organism>
<evidence type="ECO:0000313" key="4">
    <source>
        <dbReference type="Proteomes" id="UP000475862"/>
    </source>
</evidence>
<dbReference type="Gene3D" id="3.60.10.10">
    <property type="entry name" value="Endonuclease/exonuclease/phosphatase"/>
    <property type="match status" value="1"/>
</dbReference>
<evidence type="ECO:0000256" key="1">
    <source>
        <dbReference type="SAM" id="MobiDB-lite"/>
    </source>
</evidence>
<feature type="domain" description="Endonuclease/exonuclease/phosphatase" evidence="2">
    <location>
        <begin position="164"/>
        <end position="262"/>
    </location>
</feature>
<dbReference type="EMBL" id="VYZN01002959">
    <property type="protein sequence ID" value="KAE9521385.1"/>
    <property type="molecule type" value="Genomic_DNA"/>
</dbReference>
<accession>A0A6G0STG1</accession>
<keyword evidence="4" id="KW-1185">Reference proteome</keyword>
<dbReference type="SUPFAM" id="SSF56219">
    <property type="entry name" value="DNase I-like"/>
    <property type="match status" value="1"/>
</dbReference>
<proteinExistence type="predicted"/>
<dbReference type="GO" id="GO:0003824">
    <property type="term" value="F:catalytic activity"/>
    <property type="evidence" value="ECO:0007669"/>
    <property type="project" value="InterPro"/>
</dbReference>
<name>A0A6G0STG1_APHGL</name>
<dbReference type="OrthoDB" id="6628422at2759"/>
<dbReference type="Proteomes" id="UP000475862">
    <property type="component" value="Unassembled WGS sequence"/>
</dbReference>
<evidence type="ECO:0000313" key="3">
    <source>
        <dbReference type="EMBL" id="KAE9521385.1"/>
    </source>
</evidence>
<comment type="caution">
    <text evidence="3">The sequence shown here is derived from an EMBL/GenBank/DDBJ whole genome shotgun (WGS) entry which is preliminary data.</text>
</comment>
<dbReference type="InterPro" id="IPR036691">
    <property type="entry name" value="Endo/exonu/phosph_ase_sf"/>
</dbReference>
<dbReference type="AlphaFoldDB" id="A0A6G0STG1"/>
<dbReference type="InterPro" id="IPR005135">
    <property type="entry name" value="Endo/exonuclease/phosphatase"/>
</dbReference>
<feature type="compositionally biased region" description="Basic and acidic residues" evidence="1">
    <location>
        <begin position="27"/>
        <end position="42"/>
    </location>
</feature>